<proteinExistence type="inferred from homology"/>
<organism evidence="7 8">
    <name type="scientific">Seminavis robusta</name>
    <dbReference type="NCBI Taxonomy" id="568900"/>
    <lineage>
        <taxon>Eukaryota</taxon>
        <taxon>Sar</taxon>
        <taxon>Stramenopiles</taxon>
        <taxon>Ochrophyta</taxon>
        <taxon>Bacillariophyta</taxon>
        <taxon>Bacillariophyceae</taxon>
        <taxon>Bacillariophycidae</taxon>
        <taxon>Naviculales</taxon>
        <taxon>Naviculaceae</taxon>
        <taxon>Seminavis</taxon>
    </lineage>
</organism>
<dbReference type="OrthoDB" id="5590282at2759"/>
<dbReference type="InterPro" id="IPR013763">
    <property type="entry name" value="Cyclin-like_dom"/>
</dbReference>
<gene>
    <name evidence="7" type="ORF">SEMRO_781_G201590.1</name>
</gene>
<keyword evidence="2 4" id="KW-0195">Cyclin</keyword>
<dbReference type="SMART" id="SM01332">
    <property type="entry name" value="Cyclin_C"/>
    <property type="match status" value="1"/>
</dbReference>
<dbReference type="EMBL" id="CAICTM010000780">
    <property type="protein sequence ID" value="CAB9516416.1"/>
    <property type="molecule type" value="Genomic_DNA"/>
</dbReference>
<dbReference type="InterPro" id="IPR004367">
    <property type="entry name" value="Cyclin_C-dom"/>
</dbReference>
<dbReference type="Pfam" id="PF00134">
    <property type="entry name" value="Cyclin_N"/>
    <property type="match status" value="1"/>
</dbReference>
<feature type="domain" description="Cyclin C-terminal" evidence="6">
    <location>
        <begin position="264"/>
        <end position="378"/>
    </location>
</feature>
<dbReference type="InterPro" id="IPR039361">
    <property type="entry name" value="Cyclin"/>
</dbReference>
<sequence>MIIDNGNSMNPTASFVGNPRRKAFADITNANQGISSKSNNLKGKSAFILPTKREPTIRNVFGIQEPSNNTHAIATGSSCIPSDINVPTKASGVFLGQSSSLQLGVPRYQQSRRVTDIDERDKDDELAVSEYAADIYSHFKVQERTMTHVPPHFMAMQPQITEEMRGVLVDWLVTLQFSFRLGSETLYLAVNLTDRYCSVNEVPRSTLQLVGATALFIASKYEEVSRALWVNDLVAICDNLYCRQEFVKMETQILSALGFKISAPTAFSFLPRYLKAGHADQNLAQLAAYVLEETLLSYPLLTYLPSQLAAASVLIARNATGRKPWSPTLLKYAEYREEQVVPVARAILKEKDHLPGITSVYKKYSSRRFGRVAEIDVSLSEIIGAW</sequence>
<keyword evidence="8" id="KW-1185">Reference proteome</keyword>
<feature type="domain" description="Cyclin-like" evidence="5">
    <location>
        <begin position="170"/>
        <end position="255"/>
    </location>
</feature>
<evidence type="ECO:0000256" key="3">
    <source>
        <dbReference type="ARBA" id="ARBA00023306"/>
    </source>
</evidence>
<keyword evidence="1" id="KW-0132">Cell division</keyword>
<reference evidence="7" key="1">
    <citation type="submission" date="2020-06" db="EMBL/GenBank/DDBJ databases">
        <authorList>
            <consortium name="Plant Systems Biology data submission"/>
        </authorList>
    </citation>
    <scope>NUCLEOTIDE SEQUENCE</scope>
    <source>
        <strain evidence="7">D6</strain>
    </source>
</reference>
<dbReference type="InterPro" id="IPR006671">
    <property type="entry name" value="Cyclin_N"/>
</dbReference>
<dbReference type="Gene3D" id="1.10.472.10">
    <property type="entry name" value="Cyclin-like"/>
    <property type="match status" value="2"/>
</dbReference>
<evidence type="ECO:0000256" key="2">
    <source>
        <dbReference type="ARBA" id="ARBA00023127"/>
    </source>
</evidence>
<protein>
    <submittedName>
        <fullName evidence="7">B-type cyclin</fullName>
    </submittedName>
</protein>
<evidence type="ECO:0000256" key="4">
    <source>
        <dbReference type="RuleBase" id="RU000383"/>
    </source>
</evidence>
<dbReference type="GO" id="GO:0051301">
    <property type="term" value="P:cell division"/>
    <property type="evidence" value="ECO:0007669"/>
    <property type="project" value="UniProtKB-KW"/>
</dbReference>
<dbReference type="Pfam" id="PF02984">
    <property type="entry name" value="Cyclin_C"/>
    <property type="match status" value="1"/>
</dbReference>
<evidence type="ECO:0000313" key="7">
    <source>
        <dbReference type="EMBL" id="CAB9516416.1"/>
    </source>
</evidence>
<name>A0A9N8HJQ3_9STRA</name>
<evidence type="ECO:0000256" key="1">
    <source>
        <dbReference type="ARBA" id="ARBA00022618"/>
    </source>
</evidence>
<feature type="domain" description="Cyclin-like" evidence="5">
    <location>
        <begin position="268"/>
        <end position="349"/>
    </location>
</feature>
<dbReference type="AlphaFoldDB" id="A0A9N8HJQ3"/>
<dbReference type="PANTHER" id="PTHR10177">
    <property type="entry name" value="CYCLINS"/>
    <property type="match status" value="1"/>
</dbReference>
<evidence type="ECO:0000259" key="5">
    <source>
        <dbReference type="SMART" id="SM00385"/>
    </source>
</evidence>
<evidence type="ECO:0000313" key="8">
    <source>
        <dbReference type="Proteomes" id="UP001153069"/>
    </source>
</evidence>
<dbReference type="FunFam" id="1.10.472.10:FF:000001">
    <property type="entry name" value="G2/mitotic-specific cyclin"/>
    <property type="match status" value="1"/>
</dbReference>
<evidence type="ECO:0000259" key="6">
    <source>
        <dbReference type="SMART" id="SM01332"/>
    </source>
</evidence>
<comment type="caution">
    <text evidence="7">The sequence shown here is derived from an EMBL/GenBank/DDBJ whole genome shotgun (WGS) entry which is preliminary data.</text>
</comment>
<dbReference type="SUPFAM" id="SSF47954">
    <property type="entry name" value="Cyclin-like"/>
    <property type="match status" value="2"/>
</dbReference>
<dbReference type="Proteomes" id="UP001153069">
    <property type="component" value="Unassembled WGS sequence"/>
</dbReference>
<comment type="similarity">
    <text evidence="4">Belongs to the cyclin family.</text>
</comment>
<keyword evidence="3" id="KW-0131">Cell cycle</keyword>
<dbReference type="InterPro" id="IPR036915">
    <property type="entry name" value="Cyclin-like_sf"/>
</dbReference>
<accession>A0A9N8HJQ3</accession>
<dbReference type="SMART" id="SM00385">
    <property type="entry name" value="CYCLIN"/>
    <property type="match status" value="2"/>
</dbReference>